<gene>
    <name evidence="3" type="ORF">AC578_10699</name>
</gene>
<keyword evidence="4" id="KW-1185">Reference proteome</keyword>
<reference evidence="3 4" key="1">
    <citation type="submission" date="2015-07" db="EMBL/GenBank/DDBJ databases">
        <title>Comparative genomics of the Sigatoka disease complex on banana suggests a link between parallel evolutionary changes in Pseudocercospora fijiensis and Pseudocercospora eumusae and increased virulence on the banana host.</title>
        <authorList>
            <person name="Chang T.-C."/>
            <person name="Salvucci A."/>
            <person name="Crous P.W."/>
            <person name="Stergiopoulos I."/>
        </authorList>
    </citation>
    <scope>NUCLEOTIDE SEQUENCE [LARGE SCALE GENOMIC DNA]</scope>
    <source>
        <strain evidence="3 4">CBS 114824</strain>
    </source>
</reference>
<comment type="caution">
    <text evidence="3">The sequence shown here is derived from an EMBL/GenBank/DDBJ whole genome shotgun (WGS) entry which is preliminary data.</text>
</comment>
<dbReference type="InterPro" id="IPR004843">
    <property type="entry name" value="Calcineurin-like_PHP"/>
</dbReference>
<dbReference type="GO" id="GO:0016787">
    <property type="term" value="F:hydrolase activity"/>
    <property type="evidence" value="ECO:0007669"/>
    <property type="project" value="InterPro"/>
</dbReference>
<evidence type="ECO:0000256" key="1">
    <source>
        <dbReference type="SAM" id="MobiDB-lite"/>
    </source>
</evidence>
<feature type="compositionally biased region" description="Basic and acidic residues" evidence="1">
    <location>
        <begin position="25"/>
        <end position="35"/>
    </location>
</feature>
<dbReference type="InterPro" id="IPR029052">
    <property type="entry name" value="Metallo-depent_PP-like"/>
</dbReference>
<dbReference type="Proteomes" id="UP000070133">
    <property type="component" value="Unassembled WGS sequence"/>
</dbReference>
<dbReference type="Gene3D" id="3.60.21.10">
    <property type="match status" value="1"/>
</dbReference>
<feature type="domain" description="Calcineurin-like phosphoesterase" evidence="2">
    <location>
        <begin position="14"/>
        <end position="252"/>
    </location>
</feature>
<dbReference type="InterPro" id="IPR051693">
    <property type="entry name" value="UPF0046_metallophosphoest"/>
</dbReference>
<proteinExistence type="predicted"/>
<evidence type="ECO:0000313" key="3">
    <source>
        <dbReference type="EMBL" id="KXT02566.1"/>
    </source>
</evidence>
<dbReference type="PANTHER" id="PTHR12905:SF0">
    <property type="entry name" value="CALCINEURIN-LIKE PHOSPHOESTERASE DOMAIN-CONTAINING PROTEIN"/>
    <property type="match status" value="1"/>
</dbReference>
<dbReference type="OrthoDB" id="630188at2759"/>
<evidence type="ECO:0000259" key="2">
    <source>
        <dbReference type="Pfam" id="PF00149"/>
    </source>
</evidence>
<evidence type="ECO:0000313" key="4">
    <source>
        <dbReference type="Proteomes" id="UP000070133"/>
    </source>
</evidence>
<organism evidence="3 4">
    <name type="scientific">Pseudocercospora eumusae</name>
    <dbReference type="NCBI Taxonomy" id="321146"/>
    <lineage>
        <taxon>Eukaryota</taxon>
        <taxon>Fungi</taxon>
        <taxon>Dikarya</taxon>
        <taxon>Ascomycota</taxon>
        <taxon>Pezizomycotina</taxon>
        <taxon>Dothideomycetes</taxon>
        <taxon>Dothideomycetidae</taxon>
        <taxon>Mycosphaerellales</taxon>
        <taxon>Mycosphaerellaceae</taxon>
        <taxon>Pseudocercospora</taxon>
    </lineage>
</organism>
<accession>A0A139HJI3</accession>
<dbReference type="CDD" id="cd07379">
    <property type="entry name" value="MPP_239FB"/>
    <property type="match status" value="1"/>
</dbReference>
<dbReference type="PANTHER" id="PTHR12905">
    <property type="entry name" value="METALLOPHOSPHOESTERASE"/>
    <property type="match status" value="1"/>
</dbReference>
<name>A0A139HJI3_9PEZI</name>
<dbReference type="AlphaFoldDB" id="A0A139HJI3"/>
<dbReference type="Pfam" id="PF00149">
    <property type="entry name" value="Metallophos"/>
    <property type="match status" value="1"/>
</dbReference>
<dbReference type="EMBL" id="LFZN01000040">
    <property type="protein sequence ID" value="KXT02566.1"/>
    <property type="molecule type" value="Genomic_DNA"/>
</dbReference>
<protein>
    <recommendedName>
        <fullName evidence="2">Calcineurin-like phosphoesterase domain-containing protein</fullName>
    </recommendedName>
</protein>
<dbReference type="SUPFAM" id="SSF56300">
    <property type="entry name" value="Metallo-dependent phosphatases"/>
    <property type="match status" value="1"/>
</dbReference>
<feature type="region of interest" description="Disordered" evidence="1">
    <location>
        <begin position="24"/>
        <end position="44"/>
    </location>
</feature>
<sequence length="357" mass="39317">MASENGHQATVKTRILIISDTHAAPLEHDPSDGAKRPPVPPFKAPLPEADLLIHAGDLTMMGRMSEYHDTLDMLKTIKAPAKLVIAGNHDLSLDHEYMRSHLDEGEPVSQADQQASEARQLWTSPEGRAKQEGVTFLDEGSHLIRLPNGAEVKIYASPYTPEFCDWGFPYEHNEDRFNTPSTSLSDAINIAPYPVPSFRSEIGAPVDITITHGPPYQRLDWTISGDRVGCPHLLRAMMRARPLLSVFGHIHEGWGAERVAWTPEADAVCDQSCKINDWKNGAWKAGVAGNGQQIERLQPDLEKAEENHGVLLDVSSGSERPLVRGNETLMVNAAIMDVSYKPVNGPWLVTLDLPKAP</sequence>